<dbReference type="Proteomes" id="UP000003789">
    <property type="component" value="Unassembled WGS sequence"/>
</dbReference>
<dbReference type="InterPro" id="IPR020103">
    <property type="entry name" value="PsdUridine_synth_cat_dom_sf"/>
</dbReference>
<dbReference type="InterPro" id="IPR011760">
    <property type="entry name" value="PsdUridine_synth_TruD_insert"/>
</dbReference>
<dbReference type="EC" id="5.4.99.27" evidence="4"/>
<comment type="function">
    <text evidence="4">Responsible for synthesis of pseudouridine from uracil-13 in transfer RNAs.</text>
</comment>
<dbReference type="Gene3D" id="3.30.2350.20">
    <property type="entry name" value="TruD, catalytic domain"/>
    <property type="match status" value="1"/>
</dbReference>
<dbReference type="Pfam" id="PF01142">
    <property type="entry name" value="TruD"/>
    <property type="match status" value="2"/>
</dbReference>
<keyword evidence="3 4" id="KW-0413">Isomerase</keyword>
<dbReference type="PANTHER" id="PTHR47811:SF1">
    <property type="entry name" value="TRNA PSEUDOURIDINE SYNTHASE D"/>
    <property type="match status" value="1"/>
</dbReference>
<dbReference type="CDD" id="cd02575">
    <property type="entry name" value="PseudoU_synth_EcTruD"/>
    <property type="match status" value="1"/>
</dbReference>
<dbReference type="PROSITE" id="PS01268">
    <property type="entry name" value="UPF0024"/>
    <property type="match status" value="1"/>
</dbReference>
<proteinExistence type="inferred from homology"/>
<evidence type="ECO:0000259" key="5">
    <source>
        <dbReference type="PROSITE" id="PS50984"/>
    </source>
</evidence>
<feature type="active site" description="Nucleophile" evidence="4">
    <location>
        <position position="93"/>
    </location>
</feature>
<dbReference type="PANTHER" id="PTHR47811">
    <property type="entry name" value="TRNA PSEUDOURIDINE SYNTHASE D"/>
    <property type="match status" value="1"/>
</dbReference>
<keyword evidence="6" id="KW-0456">Lyase</keyword>
<dbReference type="InterPro" id="IPR042214">
    <property type="entry name" value="TruD_catalytic"/>
</dbReference>
<evidence type="ECO:0000313" key="6">
    <source>
        <dbReference type="EMBL" id="EAS43457.1"/>
    </source>
</evidence>
<dbReference type="GO" id="GO:0005829">
    <property type="term" value="C:cytosol"/>
    <property type="evidence" value="ECO:0007669"/>
    <property type="project" value="TreeGrafter"/>
</dbReference>
<dbReference type="SUPFAM" id="SSF55120">
    <property type="entry name" value="Pseudouridine synthase"/>
    <property type="match status" value="1"/>
</dbReference>
<dbReference type="NCBIfam" id="NF002155">
    <property type="entry name" value="PRK00984.1-4"/>
    <property type="match status" value="1"/>
</dbReference>
<reference evidence="6 7" key="1">
    <citation type="submission" date="2006-03" db="EMBL/GenBank/DDBJ databases">
        <authorList>
            <person name="Bartlett D.H."/>
            <person name="Valle G."/>
            <person name="Lauro F.M."/>
            <person name="Vezzi A."/>
            <person name="Simonato F."/>
            <person name="Eloe E."/>
            <person name="Vitulo N."/>
            <person name="Stratton T.K."/>
            <person name="D'angelo M."/>
            <person name="Ferriera S."/>
            <person name="Johnson J."/>
            <person name="Kravitz S."/>
            <person name="Beeson K."/>
            <person name="Sutton G."/>
            <person name="Rogers Y."/>
            <person name="Friedman R."/>
            <person name="Frazier M."/>
            <person name="Venter J.C."/>
        </authorList>
    </citation>
    <scope>NUCLEOTIDE SEQUENCE [LARGE SCALE GENOMIC DNA]</scope>
    <source>
        <strain evidence="6 7">3TCK</strain>
    </source>
</reference>
<evidence type="ECO:0000256" key="4">
    <source>
        <dbReference type="HAMAP-Rule" id="MF_01082"/>
    </source>
</evidence>
<sequence length="364" mass="40878">MLNNDGVVMSDNMLNVMDNFSWLYEKPTCQGQIKALPEHFIVKENLGFEFAGKGEHFMVKIRKVGENTKYVVNELAKACGVKSRDVSWAGLKDRHAVTEQWISVHLPGKADPDLTDFVAEHPGIEVLETTRHDKKLRPGDLVGNWFQLRLLDLTNPEELALKLEQVKMHGVPNYFGQQRFGHGGNNVIKARSWGNDEFRLRDKSKRSFYLSAARSWLFNMVLSTRIEQGSVNSLMVGDCLQNAGEDNCFLAESITEELQASIDKGLVNITAPLVGDNALPTAADAEAFELAIIANEPSLLKLIRDNRMRHERRTLLLKPKEMEWQFDGNDVVLSFALPAGCFATSVVRELLVEQEGSTHANIDQ</sequence>
<comment type="similarity">
    <text evidence="1 4">Belongs to the pseudouridine synthase TruD family.</text>
</comment>
<dbReference type="InterPro" id="IPR001656">
    <property type="entry name" value="PsdUridine_synth_TruD"/>
</dbReference>
<dbReference type="GO" id="GO:0016829">
    <property type="term" value="F:lyase activity"/>
    <property type="evidence" value="ECO:0007669"/>
    <property type="project" value="UniProtKB-KW"/>
</dbReference>
<dbReference type="InterPro" id="IPR020119">
    <property type="entry name" value="PsdUridine_synth_TruD_CS"/>
</dbReference>
<dbReference type="AlphaFoldDB" id="Q1Z492"/>
<feature type="domain" description="TRUD" evidence="5">
    <location>
        <begin position="170"/>
        <end position="318"/>
    </location>
</feature>
<dbReference type="EMBL" id="AAPH01000011">
    <property type="protein sequence ID" value="EAS43457.1"/>
    <property type="molecule type" value="Genomic_DNA"/>
</dbReference>
<dbReference type="GO" id="GO:0160150">
    <property type="term" value="F:tRNA pseudouridine(13) synthase activity"/>
    <property type="evidence" value="ECO:0007669"/>
    <property type="project" value="UniProtKB-EC"/>
</dbReference>
<dbReference type="Gene3D" id="3.30.2340.10">
    <property type="entry name" value="TruD, insertion domain"/>
    <property type="match status" value="1"/>
</dbReference>
<dbReference type="InterPro" id="IPR050170">
    <property type="entry name" value="TruD_pseudoU_synthase"/>
</dbReference>
<protein>
    <recommendedName>
        <fullName evidence="4">tRNA pseudouridine synthase D</fullName>
        <ecNumber evidence="4">5.4.99.27</ecNumber>
    </recommendedName>
    <alternativeName>
        <fullName evidence="4">tRNA pseudouridine(13) synthase</fullName>
    </alternativeName>
    <alternativeName>
        <fullName evidence="4">tRNA pseudouridylate synthase D</fullName>
    </alternativeName>
    <alternativeName>
        <fullName evidence="4">tRNA-uridine isomerase D</fullName>
    </alternativeName>
</protein>
<dbReference type="HAMAP" id="MF_01082">
    <property type="entry name" value="TruD"/>
    <property type="match status" value="1"/>
</dbReference>
<dbReference type="NCBIfam" id="TIGR00094">
    <property type="entry name" value="tRNA_TruD_broad"/>
    <property type="match status" value="1"/>
</dbReference>
<name>Q1Z492_9GAMM</name>
<evidence type="ECO:0000256" key="3">
    <source>
        <dbReference type="ARBA" id="ARBA00023235"/>
    </source>
</evidence>
<accession>Q1Z492</accession>
<dbReference type="GO" id="GO:0031119">
    <property type="term" value="P:tRNA pseudouridine synthesis"/>
    <property type="evidence" value="ECO:0007669"/>
    <property type="project" value="UniProtKB-UniRule"/>
</dbReference>
<evidence type="ECO:0000313" key="7">
    <source>
        <dbReference type="Proteomes" id="UP000003789"/>
    </source>
</evidence>
<evidence type="ECO:0000256" key="2">
    <source>
        <dbReference type="ARBA" id="ARBA00022694"/>
    </source>
</evidence>
<keyword evidence="2 4" id="KW-0819">tRNA processing</keyword>
<organism evidence="6 7">
    <name type="scientific">Photobacterium profundum 3TCK</name>
    <dbReference type="NCBI Taxonomy" id="314280"/>
    <lineage>
        <taxon>Bacteria</taxon>
        <taxon>Pseudomonadati</taxon>
        <taxon>Pseudomonadota</taxon>
        <taxon>Gammaproteobacteria</taxon>
        <taxon>Vibrionales</taxon>
        <taxon>Vibrionaceae</taxon>
        <taxon>Photobacterium</taxon>
    </lineage>
</organism>
<gene>
    <name evidence="4" type="primary">truD</name>
    <name evidence="6" type="ORF">P3TCK_24981</name>
</gene>
<evidence type="ECO:0000256" key="1">
    <source>
        <dbReference type="ARBA" id="ARBA00007953"/>
    </source>
</evidence>
<comment type="caution">
    <text evidence="6">The sequence shown here is derived from an EMBL/GenBank/DDBJ whole genome shotgun (WGS) entry which is preliminary data.</text>
</comment>
<dbReference type="GO" id="GO:0003723">
    <property type="term" value="F:RNA binding"/>
    <property type="evidence" value="ECO:0007669"/>
    <property type="project" value="InterPro"/>
</dbReference>
<dbReference type="HOGENOM" id="CLU_005281_4_0_6"/>
<dbReference type="InterPro" id="IPR043165">
    <property type="entry name" value="TruD_insert_sf"/>
</dbReference>
<comment type="catalytic activity">
    <reaction evidence="4">
        <text>uridine(13) in tRNA = pseudouridine(13) in tRNA</text>
        <dbReference type="Rhea" id="RHEA:42540"/>
        <dbReference type="Rhea" id="RHEA-COMP:10105"/>
        <dbReference type="Rhea" id="RHEA-COMP:10106"/>
        <dbReference type="ChEBI" id="CHEBI:65314"/>
        <dbReference type="ChEBI" id="CHEBI:65315"/>
        <dbReference type="EC" id="5.4.99.27"/>
    </reaction>
</comment>
<dbReference type="PROSITE" id="PS50984">
    <property type="entry name" value="TRUD"/>
    <property type="match status" value="1"/>
</dbReference>